<evidence type="ECO:0000313" key="1">
    <source>
        <dbReference type="EMBL" id="KAK1929977.1"/>
    </source>
</evidence>
<sequence length="62" mass="6671">MSRLCLSSACRLRIASSWEKEGMSIFLEAVVLDEEMESANDAQLFGGGEGFGAANLRHPPAL</sequence>
<gene>
    <name evidence="1" type="ORF">P3T76_014474</name>
</gene>
<dbReference type="EMBL" id="JASMQC010000042">
    <property type="protein sequence ID" value="KAK1929977.1"/>
    <property type="molecule type" value="Genomic_DNA"/>
</dbReference>
<protein>
    <submittedName>
        <fullName evidence="1">Uncharacterized protein</fullName>
    </submittedName>
</protein>
<dbReference type="AlphaFoldDB" id="A0AAD9LC01"/>
<name>A0AAD9LC01_9STRA</name>
<dbReference type="Proteomes" id="UP001259832">
    <property type="component" value="Unassembled WGS sequence"/>
</dbReference>
<keyword evidence="2" id="KW-1185">Reference proteome</keyword>
<proteinExistence type="predicted"/>
<comment type="caution">
    <text evidence="1">The sequence shown here is derived from an EMBL/GenBank/DDBJ whole genome shotgun (WGS) entry which is preliminary data.</text>
</comment>
<organism evidence="1 2">
    <name type="scientific">Phytophthora citrophthora</name>
    <dbReference type="NCBI Taxonomy" id="4793"/>
    <lineage>
        <taxon>Eukaryota</taxon>
        <taxon>Sar</taxon>
        <taxon>Stramenopiles</taxon>
        <taxon>Oomycota</taxon>
        <taxon>Peronosporomycetes</taxon>
        <taxon>Peronosporales</taxon>
        <taxon>Peronosporaceae</taxon>
        <taxon>Phytophthora</taxon>
    </lineage>
</organism>
<evidence type="ECO:0000313" key="2">
    <source>
        <dbReference type="Proteomes" id="UP001259832"/>
    </source>
</evidence>
<accession>A0AAD9LC01</accession>
<reference evidence="1" key="1">
    <citation type="submission" date="2023-08" db="EMBL/GenBank/DDBJ databases">
        <title>Reference Genome Resource for the Citrus Pathogen Phytophthora citrophthora.</title>
        <authorList>
            <person name="Moller H."/>
            <person name="Coetzee B."/>
            <person name="Rose L.J."/>
            <person name="Van Niekerk J.M."/>
        </authorList>
    </citation>
    <scope>NUCLEOTIDE SEQUENCE</scope>
    <source>
        <strain evidence="1">STE-U-9442</strain>
    </source>
</reference>